<dbReference type="InterPro" id="IPR052055">
    <property type="entry name" value="Hepadnavirus_pol/RT"/>
</dbReference>
<name>A0A8B6H8B1_MYTGA</name>
<dbReference type="InterPro" id="IPR043128">
    <property type="entry name" value="Rev_trsase/Diguanyl_cyclase"/>
</dbReference>
<dbReference type="Proteomes" id="UP000596742">
    <property type="component" value="Unassembled WGS sequence"/>
</dbReference>
<sequence>MFHRKWTKITGDQWVLETLLEGLKLEFMSHPCLNIKETSVPRYGIHESVILTEISVLLEKNVIEHVPVGQENLGYYSTVFVVPKRQGGLRPILNLKPLNQIVVPHHFKMETLRSIMKALKKGDYAVTLDLADAYFHIPIHTDYKQFLRFRFLGHSYQFRAMPFGLKSAPRVFTKIMAVLAAYLRKLMIQIFMYLDDWLISNSDRTALVKQMHFVLRLVQDLGLIVNQKKSNLIPTQHIEYLGALFNLEKGIVTPTETRFQSILEIIHALLNSQQIQAVVILKITRSDGFMHLPNTHGKITYEANPTLFVSTMEAKHPTIESVHSCTNELDSTFKMVDKSDKYFQRNAFTGADNSVDIDHRCLRTRMGSSSRNLADIRNMAKVLSTKTYKLVGIEGCTVSSSRSCTDRERHEYFDKVGQYNSDKLYQQAGRNPFARTVLPNLGPLPMVYSEQSNYPCSSHSGKDKSTSRCSFEGEKSFQDDRVDTQQYDMRYAYENADKDTLKTVRAHDTRRLSTSWALFCGVSAEEILKAAHWTSETTFTSFYLKDVPDHQSIFAKSAILDSFKRGRQK</sequence>
<protein>
    <recommendedName>
        <fullName evidence="1">Reverse transcriptase domain-containing protein</fullName>
    </recommendedName>
</protein>
<keyword evidence="3" id="KW-1185">Reference proteome</keyword>
<dbReference type="PANTHER" id="PTHR33050">
    <property type="entry name" value="REVERSE TRANSCRIPTASE DOMAIN-CONTAINING PROTEIN"/>
    <property type="match status" value="1"/>
</dbReference>
<dbReference type="Pfam" id="PF00078">
    <property type="entry name" value="RVT_1"/>
    <property type="match status" value="1"/>
</dbReference>
<accession>A0A8B6H8B1</accession>
<dbReference type="SUPFAM" id="SSF56672">
    <property type="entry name" value="DNA/RNA polymerases"/>
    <property type="match status" value="1"/>
</dbReference>
<evidence type="ECO:0000313" key="2">
    <source>
        <dbReference type="EMBL" id="VDI74859.1"/>
    </source>
</evidence>
<dbReference type="EMBL" id="UYJE01009611">
    <property type="protein sequence ID" value="VDI74859.1"/>
    <property type="molecule type" value="Genomic_DNA"/>
</dbReference>
<proteinExistence type="predicted"/>
<dbReference type="PROSITE" id="PS50878">
    <property type="entry name" value="RT_POL"/>
    <property type="match status" value="1"/>
</dbReference>
<dbReference type="Gene3D" id="3.30.70.270">
    <property type="match status" value="1"/>
</dbReference>
<evidence type="ECO:0000313" key="3">
    <source>
        <dbReference type="Proteomes" id="UP000596742"/>
    </source>
</evidence>
<dbReference type="PANTHER" id="PTHR33050:SF7">
    <property type="entry name" value="RIBONUCLEASE H"/>
    <property type="match status" value="1"/>
</dbReference>
<dbReference type="CDD" id="cd03714">
    <property type="entry name" value="RT_DIRS1"/>
    <property type="match status" value="1"/>
</dbReference>
<dbReference type="Gene3D" id="3.10.10.10">
    <property type="entry name" value="HIV Type 1 Reverse Transcriptase, subunit A, domain 1"/>
    <property type="match status" value="1"/>
</dbReference>
<evidence type="ECO:0000259" key="1">
    <source>
        <dbReference type="PROSITE" id="PS50878"/>
    </source>
</evidence>
<organism evidence="2 3">
    <name type="scientific">Mytilus galloprovincialis</name>
    <name type="common">Mediterranean mussel</name>
    <dbReference type="NCBI Taxonomy" id="29158"/>
    <lineage>
        <taxon>Eukaryota</taxon>
        <taxon>Metazoa</taxon>
        <taxon>Spiralia</taxon>
        <taxon>Lophotrochozoa</taxon>
        <taxon>Mollusca</taxon>
        <taxon>Bivalvia</taxon>
        <taxon>Autobranchia</taxon>
        <taxon>Pteriomorphia</taxon>
        <taxon>Mytilida</taxon>
        <taxon>Mytiloidea</taxon>
        <taxon>Mytilidae</taxon>
        <taxon>Mytilinae</taxon>
        <taxon>Mytilus</taxon>
    </lineage>
</organism>
<gene>
    <name evidence="2" type="ORF">MGAL_10B062981</name>
</gene>
<dbReference type="InterPro" id="IPR043502">
    <property type="entry name" value="DNA/RNA_pol_sf"/>
</dbReference>
<feature type="domain" description="Reverse transcriptase" evidence="1">
    <location>
        <begin position="63"/>
        <end position="245"/>
    </location>
</feature>
<dbReference type="AlphaFoldDB" id="A0A8B6H8B1"/>
<comment type="caution">
    <text evidence="2">The sequence shown here is derived from an EMBL/GenBank/DDBJ whole genome shotgun (WGS) entry which is preliminary data.</text>
</comment>
<dbReference type="InterPro" id="IPR000477">
    <property type="entry name" value="RT_dom"/>
</dbReference>
<reference evidence="2" key="1">
    <citation type="submission" date="2018-11" db="EMBL/GenBank/DDBJ databases">
        <authorList>
            <person name="Alioto T."/>
            <person name="Alioto T."/>
        </authorList>
    </citation>
    <scope>NUCLEOTIDE SEQUENCE</scope>
</reference>
<dbReference type="OrthoDB" id="6188506at2759"/>